<accession>A0A0C3AXZ3</accession>
<proteinExistence type="predicted"/>
<dbReference type="OrthoDB" id="515401at2759"/>
<reference evidence="5" key="2">
    <citation type="submission" date="2015-01" db="EMBL/GenBank/DDBJ databases">
        <title>Evolutionary Origins and Diversification of the Mycorrhizal Mutualists.</title>
        <authorList>
            <consortium name="DOE Joint Genome Institute"/>
            <consortium name="Mycorrhizal Genomics Consortium"/>
            <person name="Kohler A."/>
            <person name="Kuo A."/>
            <person name="Nagy L.G."/>
            <person name="Floudas D."/>
            <person name="Copeland A."/>
            <person name="Barry K.W."/>
            <person name="Cichocki N."/>
            <person name="Veneault-Fourrey C."/>
            <person name="LaButti K."/>
            <person name="Lindquist E.A."/>
            <person name="Lipzen A."/>
            <person name="Lundell T."/>
            <person name="Morin E."/>
            <person name="Murat C."/>
            <person name="Riley R."/>
            <person name="Ohm R."/>
            <person name="Sun H."/>
            <person name="Tunlid A."/>
            <person name="Henrissat B."/>
            <person name="Grigoriev I.V."/>
            <person name="Hibbett D.S."/>
            <person name="Martin F."/>
        </authorList>
    </citation>
    <scope>NUCLEOTIDE SEQUENCE [LARGE SCALE GENOMIC DNA]</scope>
    <source>
        <strain evidence="5">MAFF 305830</strain>
    </source>
</reference>
<dbReference type="HOGENOM" id="CLU_883287_0_0_1"/>
<feature type="region of interest" description="Disordered" evidence="2">
    <location>
        <begin position="1"/>
        <end position="35"/>
    </location>
</feature>
<dbReference type="GO" id="GO:0008270">
    <property type="term" value="F:zinc ion binding"/>
    <property type="evidence" value="ECO:0007669"/>
    <property type="project" value="UniProtKB-KW"/>
</dbReference>
<evidence type="ECO:0000256" key="1">
    <source>
        <dbReference type="PROSITE-ProRule" id="PRU00094"/>
    </source>
</evidence>
<feature type="compositionally biased region" description="Low complexity" evidence="2">
    <location>
        <begin position="1"/>
        <end position="33"/>
    </location>
</feature>
<feature type="compositionally biased region" description="Low complexity" evidence="2">
    <location>
        <begin position="134"/>
        <end position="149"/>
    </location>
</feature>
<dbReference type="InterPro" id="IPR013088">
    <property type="entry name" value="Znf_NHR/GATA"/>
</dbReference>
<dbReference type="PROSITE" id="PS50114">
    <property type="entry name" value="GATA_ZN_FINGER_2"/>
    <property type="match status" value="1"/>
</dbReference>
<keyword evidence="5" id="KW-1185">Reference proteome</keyword>
<feature type="domain" description="GATA-type" evidence="3">
    <location>
        <begin position="65"/>
        <end position="117"/>
    </location>
</feature>
<keyword evidence="1" id="KW-0479">Metal-binding</keyword>
<dbReference type="Pfam" id="PF00320">
    <property type="entry name" value="GATA"/>
    <property type="match status" value="1"/>
</dbReference>
<keyword evidence="1" id="KW-0862">Zinc</keyword>
<sequence>MVVPTQQMLPQQHPPHLFYRPSSSSSSSVSSVSAPPSGFLNPAMSSIPVMHTDDAASKETQYLRRKCFNCGTTEPPSWRRSTLNPGKIVCNKCGLYERTHNKPRPHQFGLRPGNKTRKQPPQGQQPHHHHHHQQQPAGRLSGLSSPSSSPKRHGMSVKKEQLDYSQAMRRGSIASINSGSGASDWDDHSGYSTASSAYHSTLGMAPPFGTHQQHSPAQQHQQQHGLSHHHQGHSSSHVPNHHGHHPYNSAYSMPPPPRSTSHGIRLPQAPPMKVPATGNKAGSSSPVTAPGVNVISGAATPPVPATRAILARRIT</sequence>
<dbReference type="Gene3D" id="3.30.50.10">
    <property type="entry name" value="Erythroid Transcription Factor GATA-1, subunit A"/>
    <property type="match status" value="1"/>
</dbReference>
<dbReference type="SMART" id="SM00401">
    <property type="entry name" value="ZnF_GATA"/>
    <property type="match status" value="1"/>
</dbReference>
<keyword evidence="1" id="KW-0863">Zinc-finger</keyword>
<gene>
    <name evidence="4" type="ORF">M408DRAFT_112963</name>
</gene>
<dbReference type="SUPFAM" id="SSF57716">
    <property type="entry name" value="Glucocorticoid receptor-like (DNA-binding domain)"/>
    <property type="match status" value="1"/>
</dbReference>
<feature type="region of interest" description="Disordered" evidence="2">
    <location>
        <begin position="98"/>
        <end position="158"/>
    </location>
</feature>
<dbReference type="CDD" id="cd00202">
    <property type="entry name" value="ZnF_GATA"/>
    <property type="match status" value="1"/>
</dbReference>
<evidence type="ECO:0000313" key="5">
    <source>
        <dbReference type="Proteomes" id="UP000054097"/>
    </source>
</evidence>
<dbReference type="GO" id="GO:0006355">
    <property type="term" value="P:regulation of DNA-templated transcription"/>
    <property type="evidence" value="ECO:0007669"/>
    <property type="project" value="InterPro"/>
</dbReference>
<evidence type="ECO:0000256" key="2">
    <source>
        <dbReference type="SAM" id="MobiDB-lite"/>
    </source>
</evidence>
<dbReference type="EMBL" id="KN824288">
    <property type="protein sequence ID" value="KIM29415.1"/>
    <property type="molecule type" value="Genomic_DNA"/>
</dbReference>
<feature type="region of interest" description="Disordered" evidence="2">
    <location>
        <begin position="202"/>
        <end position="285"/>
    </location>
</feature>
<dbReference type="GO" id="GO:0043565">
    <property type="term" value="F:sequence-specific DNA binding"/>
    <property type="evidence" value="ECO:0007669"/>
    <property type="project" value="InterPro"/>
</dbReference>
<dbReference type="InterPro" id="IPR000679">
    <property type="entry name" value="Znf_GATA"/>
</dbReference>
<name>A0A0C3AXZ3_SERVB</name>
<dbReference type="STRING" id="933852.A0A0C3AXZ3"/>
<reference evidence="4 5" key="1">
    <citation type="submission" date="2014-04" db="EMBL/GenBank/DDBJ databases">
        <authorList>
            <consortium name="DOE Joint Genome Institute"/>
            <person name="Kuo A."/>
            <person name="Zuccaro A."/>
            <person name="Kohler A."/>
            <person name="Nagy L.G."/>
            <person name="Floudas D."/>
            <person name="Copeland A."/>
            <person name="Barry K.W."/>
            <person name="Cichocki N."/>
            <person name="Veneault-Fourrey C."/>
            <person name="LaButti K."/>
            <person name="Lindquist E.A."/>
            <person name="Lipzen A."/>
            <person name="Lundell T."/>
            <person name="Morin E."/>
            <person name="Murat C."/>
            <person name="Sun H."/>
            <person name="Tunlid A."/>
            <person name="Henrissat B."/>
            <person name="Grigoriev I.V."/>
            <person name="Hibbett D.S."/>
            <person name="Martin F."/>
            <person name="Nordberg H.P."/>
            <person name="Cantor M.N."/>
            <person name="Hua S.X."/>
        </authorList>
    </citation>
    <scope>NUCLEOTIDE SEQUENCE [LARGE SCALE GENOMIC DNA]</scope>
    <source>
        <strain evidence="4 5">MAFF 305830</strain>
    </source>
</reference>
<dbReference type="AlphaFoldDB" id="A0A0C3AXZ3"/>
<dbReference type="Proteomes" id="UP000054097">
    <property type="component" value="Unassembled WGS sequence"/>
</dbReference>
<feature type="compositionally biased region" description="Low complexity" evidence="2">
    <location>
        <begin position="211"/>
        <end position="225"/>
    </location>
</feature>
<evidence type="ECO:0000259" key="3">
    <source>
        <dbReference type="PROSITE" id="PS50114"/>
    </source>
</evidence>
<protein>
    <recommendedName>
        <fullName evidence="3">GATA-type domain-containing protein</fullName>
    </recommendedName>
</protein>
<organism evidence="4 5">
    <name type="scientific">Serendipita vermifera MAFF 305830</name>
    <dbReference type="NCBI Taxonomy" id="933852"/>
    <lineage>
        <taxon>Eukaryota</taxon>
        <taxon>Fungi</taxon>
        <taxon>Dikarya</taxon>
        <taxon>Basidiomycota</taxon>
        <taxon>Agaricomycotina</taxon>
        <taxon>Agaricomycetes</taxon>
        <taxon>Sebacinales</taxon>
        <taxon>Serendipitaceae</taxon>
        <taxon>Serendipita</taxon>
    </lineage>
</organism>
<evidence type="ECO:0000313" key="4">
    <source>
        <dbReference type="EMBL" id="KIM29415.1"/>
    </source>
</evidence>